<gene>
    <name evidence="14" type="ORF">F3Y22_tig00110621pilonHSYRG00306</name>
</gene>
<dbReference type="Pfam" id="PF01471">
    <property type="entry name" value="PG_binding_1"/>
    <property type="match status" value="1"/>
</dbReference>
<dbReference type="Gene3D" id="3.40.390.10">
    <property type="entry name" value="Collagenase (Catalytic Domain)"/>
    <property type="match status" value="1"/>
</dbReference>
<evidence type="ECO:0000256" key="3">
    <source>
        <dbReference type="ARBA" id="ARBA00022622"/>
    </source>
</evidence>
<feature type="binding site" evidence="10">
    <location>
        <position position="189"/>
    </location>
    <ligand>
        <name>Zn(2+)</name>
        <dbReference type="ChEBI" id="CHEBI:29105"/>
        <label>1</label>
    </ligand>
</feature>
<dbReference type="GO" id="GO:0031012">
    <property type="term" value="C:extracellular matrix"/>
    <property type="evidence" value="ECO:0007669"/>
    <property type="project" value="InterPro"/>
</dbReference>
<dbReference type="GO" id="GO:0030574">
    <property type="term" value="P:collagen catabolic process"/>
    <property type="evidence" value="ECO:0007669"/>
    <property type="project" value="TreeGrafter"/>
</dbReference>
<feature type="binding site" description="in inhibited form" evidence="10">
    <location>
        <position position="108"/>
    </location>
    <ligand>
        <name>Zn(2+)</name>
        <dbReference type="ChEBI" id="CHEBI:29105"/>
        <label>2</label>
        <note>catalytic</note>
    </ligand>
</feature>
<dbReference type="AlphaFoldDB" id="A0A6A2ZZK5"/>
<evidence type="ECO:0000256" key="1">
    <source>
        <dbReference type="ARBA" id="ARBA00004471"/>
    </source>
</evidence>
<dbReference type="InterPro" id="IPR036365">
    <property type="entry name" value="PGBD-like_sf"/>
</dbReference>
<feature type="signal peptide" evidence="12">
    <location>
        <begin position="1"/>
        <end position="29"/>
    </location>
</feature>
<keyword evidence="3" id="KW-0449">Lipoprotein</keyword>
<evidence type="ECO:0000256" key="12">
    <source>
        <dbReference type="SAM" id="SignalP"/>
    </source>
</evidence>
<dbReference type="SUPFAM" id="SSF47090">
    <property type="entry name" value="PGBD-like"/>
    <property type="match status" value="1"/>
</dbReference>
<feature type="domain" description="Peptidase metallopeptidase" evidence="13">
    <location>
        <begin position="123"/>
        <end position="280"/>
    </location>
</feature>
<keyword evidence="5 10" id="KW-0479">Metal-binding</keyword>
<evidence type="ECO:0000313" key="14">
    <source>
        <dbReference type="EMBL" id="KAE8697461.1"/>
    </source>
</evidence>
<evidence type="ECO:0000256" key="8">
    <source>
        <dbReference type="ARBA" id="ARBA00023049"/>
    </source>
</evidence>
<dbReference type="GO" id="GO:0005886">
    <property type="term" value="C:plasma membrane"/>
    <property type="evidence" value="ECO:0007669"/>
    <property type="project" value="UniProtKB-SubCell"/>
</dbReference>
<keyword evidence="7 10" id="KW-0862">Zinc</keyword>
<keyword evidence="3" id="KW-0325">Glycoprotein</keyword>
<sequence>MADKLSTQLFGTFFLFFVLQLSVIKSVELESVQNLEQAQKGDTMNGVNQIKKYLKTYGYYHHDTKHTLDDQFDDPLESALKTYQEYLGIDVTGRIDSDTIQAMLTPRCGVPDGLVSNYSFPGAPYKWRTRNLAWSIRNSVTGFTEATLSPIFAEAWKSWADVSPFSFREVKNNVRHEIDIGFFPNNHGDGNPFGRAFAHAYYPTDGRVHFNENWNWTSNPTKEKSKVDVQSIAVHEFGHALGLDHSSEKAAVMYAFFNPGIMKRDLTDDDKKGIKALYPS</sequence>
<comment type="similarity">
    <text evidence="2">Belongs to the peptidase M10A family. Matrix metalloproteinases (MMPs) subfamily.</text>
</comment>
<dbReference type="GO" id="GO:0098552">
    <property type="term" value="C:side of membrane"/>
    <property type="evidence" value="ECO:0007669"/>
    <property type="project" value="UniProtKB-KW"/>
</dbReference>
<keyword evidence="3" id="KW-0336">GPI-anchor</keyword>
<dbReference type="OrthoDB" id="406838at2759"/>
<evidence type="ECO:0000256" key="2">
    <source>
        <dbReference type="ARBA" id="ARBA00009614"/>
    </source>
</evidence>
<feature type="binding site" evidence="10">
    <location>
        <position position="239"/>
    </location>
    <ligand>
        <name>Zn(2+)</name>
        <dbReference type="ChEBI" id="CHEBI:29105"/>
        <label>2</label>
        <note>catalytic</note>
    </ligand>
</feature>
<dbReference type="InterPro" id="IPR033739">
    <property type="entry name" value="M10A_MMP"/>
</dbReference>
<evidence type="ECO:0000256" key="7">
    <source>
        <dbReference type="ARBA" id="ARBA00022833"/>
    </source>
</evidence>
<keyword evidence="6" id="KW-0378">Hydrolase</keyword>
<keyword evidence="15" id="KW-1185">Reference proteome</keyword>
<dbReference type="InterPro" id="IPR021190">
    <property type="entry name" value="Pept_M10A"/>
</dbReference>
<feature type="binding site" evidence="10">
    <location>
        <position position="253"/>
    </location>
    <ligand>
        <name>Zn(2+)</name>
        <dbReference type="ChEBI" id="CHEBI:29105"/>
        <label>2</label>
        <note>catalytic</note>
    </ligand>
</feature>
<dbReference type="SMART" id="SM00235">
    <property type="entry name" value="ZnMc"/>
    <property type="match status" value="1"/>
</dbReference>
<evidence type="ECO:0000256" key="10">
    <source>
        <dbReference type="PIRSR" id="PIRSR621190-2"/>
    </source>
</evidence>
<keyword evidence="4" id="KW-0645">Protease</keyword>
<feature type="binding site" evidence="10">
    <location>
        <position position="199"/>
    </location>
    <ligand>
        <name>Zn(2+)</name>
        <dbReference type="ChEBI" id="CHEBI:29105"/>
        <label>1</label>
    </ligand>
</feature>
<accession>A0A6A2ZZK5</accession>
<evidence type="ECO:0000256" key="5">
    <source>
        <dbReference type="ARBA" id="ARBA00022723"/>
    </source>
</evidence>
<dbReference type="GO" id="GO:0004222">
    <property type="term" value="F:metalloendopeptidase activity"/>
    <property type="evidence" value="ECO:0007669"/>
    <property type="project" value="InterPro"/>
</dbReference>
<dbReference type="PANTHER" id="PTHR10201:SF268">
    <property type="entry name" value="PEPTIDASE METALLOPEPTIDASE DOMAIN-CONTAINING PROTEIN"/>
    <property type="match status" value="1"/>
</dbReference>
<feature type="binding site" evidence="10">
    <location>
        <position position="209"/>
    </location>
    <ligand>
        <name>Zn(2+)</name>
        <dbReference type="ChEBI" id="CHEBI:29105"/>
        <label>1</label>
    </ligand>
</feature>
<keyword evidence="12" id="KW-0732">Signal</keyword>
<feature type="short sequence motif" description="Cysteine switch" evidence="11">
    <location>
        <begin position="106"/>
        <end position="115"/>
    </location>
</feature>
<feature type="chain" id="PRO_5025408915" description="Peptidase metallopeptidase domain-containing protein" evidence="12">
    <location>
        <begin position="30"/>
        <end position="280"/>
    </location>
</feature>
<dbReference type="InterPro" id="IPR006026">
    <property type="entry name" value="Peptidase_Metallo"/>
</dbReference>
<comment type="caution">
    <text evidence="14">The sequence shown here is derived from an EMBL/GenBank/DDBJ whole genome shotgun (WGS) entry which is preliminary data.</text>
</comment>
<feature type="binding site" evidence="10">
    <location>
        <position position="235"/>
    </location>
    <ligand>
        <name>Zn(2+)</name>
        <dbReference type="ChEBI" id="CHEBI:29105"/>
        <label>2</label>
        <note>catalytic</note>
    </ligand>
</feature>
<keyword evidence="3" id="KW-0472">Membrane</keyword>
<evidence type="ECO:0000313" key="15">
    <source>
        <dbReference type="Proteomes" id="UP000436088"/>
    </source>
</evidence>
<dbReference type="PRINTS" id="PR00138">
    <property type="entry name" value="MATRIXIN"/>
</dbReference>
<dbReference type="GO" id="GO:0030198">
    <property type="term" value="P:extracellular matrix organization"/>
    <property type="evidence" value="ECO:0007669"/>
    <property type="project" value="TreeGrafter"/>
</dbReference>
<dbReference type="InterPro" id="IPR001818">
    <property type="entry name" value="Pept_M10_metallopeptidase"/>
</dbReference>
<feature type="binding site" evidence="10">
    <location>
        <position position="245"/>
    </location>
    <ligand>
        <name>Zn(2+)</name>
        <dbReference type="ChEBI" id="CHEBI:29105"/>
        <label>2</label>
        <note>catalytic</note>
    </ligand>
</feature>
<proteinExistence type="inferred from homology"/>
<dbReference type="GO" id="GO:0006508">
    <property type="term" value="P:proteolysis"/>
    <property type="evidence" value="ECO:0007669"/>
    <property type="project" value="UniProtKB-KW"/>
</dbReference>
<evidence type="ECO:0000256" key="9">
    <source>
        <dbReference type="PIRSR" id="PIRSR621190-1"/>
    </source>
</evidence>
<keyword evidence="8" id="KW-0482">Metalloprotease</keyword>
<dbReference type="GO" id="GO:0008270">
    <property type="term" value="F:zinc ion binding"/>
    <property type="evidence" value="ECO:0007669"/>
    <property type="project" value="InterPro"/>
</dbReference>
<evidence type="ECO:0000256" key="6">
    <source>
        <dbReference type="ARBA" id="ARBA00022801"/>
    </source>
</evidence>
<evidence type="ECO:0000256" key="4">
    <source>
        <dbReference type="ARBA" id="ARBA00022670"/>
    </source>
</evidence>
<protein>
    <recommendedName>
        <fullName evidence="13">Peptidase metallopeptidase domain-containing protein</fullName>
    </recommendedName>
</protein>
<dbReference type="Proteomes" id="UP000436088">
    <property type="component" value="Unassembled WGS sequence"/>
</dbReference>
<comment type="cofactor">
    <cofactor evidence="10">
        <name>Zn(2+)</name>
        <dbReference type="ChEBI" id="CHEBI:29105"/>
    </cofactor>
    <text evidence="10">Binds 2 Zn(2+) ions per subunit.</text>
</comment>
<dbReference type="CDD" id="cd04278">
    <property type="entry name" value="ZnMc_MMP"/>
    <property type="match status" value="1"/>
</dbReference>
<dbReference type="EMBL" id="VEPZ02001051">
    <property type="protein sequence ID" value="KAE8697461.1"/>
    <property type="molecule type" value="Genomic_DNA"/>
</dbReference>
<organism evidence="14 15">
    <name type="scientific">Hibiscus syriacus</name>
    <name type="common">Rose of Sharon</name>
    <dbReference type="NCBI Taxonomy" id="106335"/>
    <lineage>
        <taxon>Eukaryota</taxon>
        <taxon>Viridiplantae</taxon>
        <taxon>Streptophyta</taxon>
        <taxon>Embryophyta</taxon>
        <taxon>Tracheophyta</taxon>
        <taxon>Spermatophyta</taxon>
        <taxon>Magnoliopsida</taxon>
        <taxon>eudicotyledons</taxon>
        <taxon>Gunneridae</taxon>
        <taxon>Pentapetalae</taxon>
        <taxon>rosids</taxon>
        <taxon>malvids</taxon>
        <taxon>Malvales</taxon>
        <taxon>Malvaceae</taxon>
        <taxon>Malvoideae</taxon>
        <taxon>Hibiscus</taxon>
    </lineage>
</organism>
<comment type="subcellular location">
    <subcellularLocation>
        <location evidence="1">Cell membrane</location>
        <topology evidence="1">Lipid-anchor</topology>
        <topology evidence="1">GPI-anchor</topology>
        <orientation evidence="1">Extracellular side</orientation>
    </subcellularLocation>
</comment>
<evidence type="ECO:0000259" key="13">
    <source>
        <dbReference type="SMART" id="SM00235"/>
    </source>
</evidence>
<reference evidence="14" key="1">
    <citation type="submission" date="2019-09" db="EMBL/GenBank/DDBJ databases">
        <title>Draft genome information of white flower Hibiscus syriacus.</title>
        <authorList>
            <person name="Kim Y.-M."/>
        </authorList>
    </citation>
    <scope>NUCLEOTIDE SEQUENCE [LARGE SCALE GENOMIC DNA]</scope>
    <source>
        <strain evidence="14">YM2019G1</strain>
    </source>
</reference>
<dbReference type="PANTHER" id="PTHR10201">
    <property type="entry name" value="MATRIX METALLOPROTEINASE"/>
    <property type="match status" value="1"/>
</dbReference>
<dbReference type="Pfam" id="PF00413">
    <property type="entry name" value="Peptidase_M10"/>
    <property type="match status" value="1"/>
</dbReference>
<evidence type="ECO:0000256" key="11">
    <source>
        <dbReference type="PIRSR" id="PIRSR621190-5"/>
    </source>
</evidence>
<dbReference type="SUPFAM" id="SSF55486">
    <property type="entry name" value="Metalloproteases ('zincins'), catalytic domain"/>
    <property type="match status" value="1"/>
</dbReference>
<dbReference type="InterPro" id="IPR002477">
    <property type="entry name" value="Peptidoglycan-bd-like"/>
</dbReference>
<name>A0A6A2ZZK5_HIBSY</name>
<feature type="binding site" evidence="10">
    <location>
        <position position="187"/>
    </location>
    <ligand>
        <name>Zn(2+)</name>
        <dbReference type="ChEBI" id="CHEBI:29105"/>
        <label>1</label>
    </ligand>
</feature>
<dbReference type="InterPro" id="IPR024079">
    <property type="entry name" value="MetalloPept_cat_dom_sf"/>
</dbReference>
<feature type="active site" evidence="9">
    <location>
        <position position="236"/>
    </location>
</feature>